<evidence type="ECO:0000256" key="2">
    <source>
        <dbReference type="SAM" id="MobiDB-lite"/>
    </source>
</evidence>
<dbReference type="Proteomes" id="UP000242638">
    <property type="component" value="Unassembled WGS sequence"/>
</dbReference>
<feature type="coiled-coil region" evidence="1">
    <location>
        <begin position="30"/>
        <end position="64"/>
    </location>
</feature>
<accession>A0A3P9PU06</accession>
<dbReference type="GeneTree" id="ENSGT00940000167407"/>
<organism evidence="3 4">
    <name type="scientific">Poecilia reticulata</name>
    <name type="common">Guppy</name>
    <name type="synonym">Acanthophacelus reticulatus</name>
    <dbReference type="NCBI Taxonomy" id="8081"/>
    <lineage>
        <taxon>Eukaryota</taxon>
        <taxon>Metazoa</taxon>
        <taxon>Chordata</taxon>
        <taxon>Craniata</taxon>
        <taxon>Vertebrata</taxon>
        <taxon>Euteleostomi</taxon>
        <taxon>Actinopterygii</taxon>
        <taxon>Neopterygii</taxon>
        <taxon>Teleostei</taxon>
        <taxon>Neoteleostei</taxon>
        <taxon>Acanthomorphata</taxon>
        <taxon>Ovalentaria</taxon>
        <taxon>Atherinomorphae</taxon>
        <taxon>Cyprinodontiformes</taxon>
        <taxon>Poeciliidae</taxon>
        <taxon>Poeciliinae</taxon>
        <taxon>Poecilia</taxon>
    </lineage>
</organism>
<name>A0A3P9PU06_POERE</name>
<sequence>MNLNDYVVPNNKTRSVKLNARNLRKLQLDTTTLASESKKMEEKLKQLKENMSKEKEERRHFRDLKWKFGQRISSITNPQPNSFKKTNDNKILKLPAGKIKIRVLKDEPLPAPSQSSSSSSIPSAGLGMTKRTRVKGTITRKCEVKTTKSTDAQAQVISQDVSCFQRKINPGSFPGIYNPDSSRSPDSNNSLTFNAITTRDDEWPKNGTKVLVVKHGQEKAVGVIEDDKSELANSVFTGQYSEEESARSFQEALIQWRKERSEGKESLVTTDVLETPTTPAFVSAMSTQTDSSPGREADGLKREGAEGKLNVKFSENSLTYMDKLLLKKHRRKPVESPPSLAFGMGLKSPATTDTEEEMATILTAEEEDFREYCSSLLKVPVSKDSTESQVSTPELYLVIEILDEESKDKKMVSLTEKKLDSNPVSSKADLSSTCSTQPSRPSKASVRQKVKKSHCLHDQISKNDSVKEEDSCAEKARIHGHLPREKSREMANNLEMSYREGLRPAKKRTDKDLQTEGTRQRPETHMVMQNQTAGFGSEQFCDLDGFLPLGLDTDTGHPDSPEQTHCDRLHTCQFSVRASDPTVHRSHSSLGRHSEEYLLGEVMKDRYAEPTGIQIHSTQREEMSANELRTSGCQLSRAPQVVMEICSVDQTGCEDPDMDTDMTARMLHIMEQELQLLANTQCMPVQGFSLESEDSGGENEDESQHLKWCINSAGYFYCISSICIPVSLFLQSLCVSACDSAERFLITTLCFLNLNHSDS</sequence>
<reference evidence="4" key="1">
    <citation type="submission" date="2013-11" db="EMBL/GenBank/DDBJ databases">
        <title>The genomic landscape of the Guanapo guppy.</title>
        <authorList>
            <person name="Kuenstner A."/>
            <person name="Dreyer C."/>
        </authorList>
    </citation>
    <scope>NUCLEOTIDE SEQUENCE</scope>
    <source>
        <strain evidence="4">Guanapo</strain>
    </source>
</reference>
<dbReference type="OMA" id="PPHYCEM"/>
<reference evidence="3" key="3">
    <citation type="submission" date="2025-09" db="UniProtKB">
        <authorList>
            <consortium name="Ensembl"/>
        </authorList>
    </citation>
    <scope>IDENTIFICATION</scope>
    <source>
        <strain evidence="3">Guanapo</strain>
    </source>
</reference>
<protein>
    <submittedName>
        <fullName evidence="3">Zinc finger B-box domain containing</fullName>
    </submittedName>
</protein>
<evidence type="ECO:0000313" key="4">
    <source>
        <dbReference type="Proteomes" id="UP000242638"/>
    </source>
</evidence>
<reference evidence="3" key="2">
    <citation type="submission" date="2025-08" db="UniProtKB">
        <authorList>
            <consortium name="Ensembl"/>
        </authorList>
    </citation>
    <scope>IDENTIFICATION</scope>
    <source>
        <strain evidence="3">Guanapo</strain>
    </source>
</reference>
<keyword evidence="4" id="KW-1185">Reference proteome</keyword>
<proteinExistence type="predicted"/>
<feature type="region of interest" description="Disordered" evidence="2">
    <location>
        <begin position="413"/>
        <end position="455"/>
    </location>
</feature>
<dbReference type="AlphaFoldDB" id="A0A3P9PU06"/>
<evidence type="ECO:0000313" key="3">
    <source>
        <dbReference type="Ensembl" id="ENSPREP00000025367.1"/>
    </source>
</evidence>
<dbReference type="InterPro" id="IPR037688">
    <property type="entry name" value="ZBBX"/>
</dbReference>
<dbReference type="PANTHER" id="PTHR28634">
    <property type="entry name" value="ZINC FINGER B-BOX DOMAIN-CONTAINING PROTEIN 1"/>
    <property type="match status" value="1"/>
</dbReference>
<feature type="compositionally biased region" description="Polar residues" evidence="2">
    <location>
        <begin position="422"/>
        <end position="442"/>
    </location>
</feature>
<evidence type="ECO:0000256" key="1">
    <source>
        <dbReference type="SAM" id="Coils"/>
    </source>
</evidence>
<feature type="compositionally biased region" description="Basic and acidic residues" evidence="2">
    <location>
        <begin position="293"/>
        <end position="304"/>
    </location>
</feature>
<keyword evidence="1" id="KW-0175">Coiled coil</keyword>
<dbReference type="Ensembl" id="ENSPRET00000025621.1">
    <property type="protein sequence ID" value="ENSPREP00000025367.1"/>
    <property type="gene ID" value="ENSPREG00000017109.1"/>
</dbReference>
<feature type="region of interest" description="Disordered" evidence="2">
    <location>
        <begin position="283"/>
        <end position="304"/>
    </location>
</feature>
<dbReference type="PANTHER" id="PTHR28634:SF1">
    <property type="entry name" value="ZINC FINGER B-BOX DOMAIN-CONTAINING PROTEIN 1"/>
    <property type="match status" value="1"/>
</dbReference>
<feature type="compositionally biased region" description="Polar residues" evidence="2">
    <location>
        <begin position="283"/>
        <end position="292"/>
    </location>
</feature>